<dbReference type="InterPro" id="IPR013249">
    <property type="entry name" value="RNA_pol_sigma70_r4_t2"/>
</dbReference>
<feature type="region of interest" description="Disordered" evidence="6">
    <location>
        <begin position="104"/>
        <end position="124"/>
    </location>
</feature>
<dbReference type="Gene3D" id="1.10.10.10">
    <property type="entry name" value="Winged helix-like DNA-binding domain superfamily/Winged helix DNA-binding domain"/>
    <property type="match status" value="1"/>
</dbReference>
<dbReference type="InterPro" id="IPR013324">
    <property type="entry name" value="RNA_pol_sigma_r3/r4-like"/>
</dbReference>
<dbReference type="Gene3D" id="1.10.1740.10">
    <property type="match status" value="1"/>
</dbReference>
<evidence type="ECO:0000256" key="4">
    <source>
        <dbReference type="ARBA" id="ARBA00023125"/>
    </source>
</evidence>
<evidence type="ECO:0000259" key="7">
    <source>
        <dbReference type="Pfam" id="PF04542"/>
    </source>
</evidence>
<keyword evidence="10" id="KW-1185">Reference proteome</keyword>
<dbReference type="GO" id="GO:0016987">
    <property type="term" value="F:sigma factor activity"/>
    <property type="evidence" value="ECO:0007669"/>
    <property type="project" value="UniProtKB-KW"/>
</dbReference>
<dbReference type="RefSeq" id="WP_194697194.1">
    <property type="nucleotide sequence ID" value="NZ_JADKPO010000020.1"/>
</dbReference>
<organism evidence="9 10">
    <name type="scientific">Nocardioides agariphilus</name>
    <dbReference type="NCBI Taxonomy" id="433664"/>
    <lineage>
        <taxon>Bacteria</taxon>
        <taxon>Bacillati</taxon>
        <taxon>Actinomycetota</taxon>
        <taxon>Actinomycetes</taxon>
        <taxon>Propionibacteriales</taxon>
        <taxon>Nocardioidaceae</taxon>
        <taxon>Nocardioides</taxon>
    </lineage>
</organism>
<gene>
    <name evidence="9" type="ORF">ISU10_14850</name>
</gene>
<dbReference type="PANTHER" id="PTHR43133">
    <property type="entry name" value="RNA POLYMERASE ECF-TYPE SIGMA FACTO"/>
    <property type="match status" value="1"/>
</dbReference>
<dbReference type="SUPFAM" id="SSF88659">
    <property type="entry name" value="Sigma3 and sigma4 domains of RNA polymerase sigma factors"/>
    <property type="match status" value="1"/>
</dbReference>
<dbReference type="GO" id="GO:0006352">
    <property type="term" value="P:DNA-templated transcription initiation"/>
    <property type="evidence" value="ECO:0007669"/>
    <property type="project" value="InterPro"/>
</dbReference>
<keyword evidence="2" id="KW-0805">Transcription regulation</keyword>
<dbReference type="InterPro" id="IPR014284">
    <property type="entry name" value="RNA_pol_sigma-70_dom"/>
</dbReference>
<evidence type="ECO:0000256" key="5">
    <source>
        <dbReference type="ARBA" id="ARBA00023163"/>
    </source>
</evidence>
<dbReference type="GO" id="GO:0003677">
    <property type="term" value="F:DNA binding"/>
    <property type="evidence" value="ECO:0007669"/>
    <property type="project" value="UniProtKB-KW"/>
</dbReference>
<name>A0A930VQA0_9ACTN</name>
<evidence type="ECO:0000313" key="9">
    <source>
        <dbReference type="EMBL" id="MBF4769043.1"/>
    </source>
</evidence>
<keyword evidence="3" id="KW-0731">Sigma factor</keyword>
<dbReference type="InterPro" id="IPR039425">
    <property type="entry name" value="RNA_pol_sigma-70-like"/>
</dbReference>
<dbReference type="EMBL" id="JADKPO010000020">
    <property type="protein sequence ID" value="MBF4769043.1"/>
    <property type="molecule type" value="Genomic_DNA"/>
</dbReference>
<evidence type="ECO:0000256" key="3">
    <source>
        <dbReference type="ARBA" id="ARBA00023082"/>
    </source>
</evidence>
<sequence length="189" mass="21145">MESLSTVANDVTSEVSGERSATRSEVDADALVAALFQLEGQRLVALARFFTDDRTAAEDLVQEAFIRLARNAYRIREPEKAAAYLRSIVVNLARDHNRRGLVSLRHRPPAAPDEPSAEDTSVRQESRREVVAALRMLPHRQRECLALRYYLELPVDQIAELLGLSSNSVKTHLKRGLRGLAVILEDHHG</sequence>
<comment type="caution">
    <text evidence="9">The sequence shown here is derived from an EMBL/GenBank/DDBJ whole genome shotgun (WGS) entry which is preliminary data.</text>
</comment>
<evidence type="ECO:0000256" key="6">
    <source>
        <dbReference type="SAM" id="MobiDB-lite"/>
    </source>
</evidence>
<evidence type="ECO:0000256" key="1">
    <source>
        <dbReference type="ARBA" id="ARBA00010641"/>
    </source>
</evidence>
<keyword evidence="5" id="KW-0804">Transcription</keyword>
<keyword evidence="4" id="KW-0238">DNA-binding</keyword>
<dbReference type="Proteomes" id="UP000660668">
    <property type="component" value="Unassembled WGS sequence"/>
</dbReference>
<dbReference type="NCBIfam" id="TIGR02937">
    <property type="entry name" value="sigma70-ECF"/>
    <property type="match status" value="1"/>
</dbReference>
<dbReference type="AlphaFoldDB" id="A0A930VQA0"/>
<dbReference type="InterPro" id="IPR013325">
    <property type="entry name" value="RNA_pol_sigma_r2"/>
</dbReference>
<dbReference type="Pfam" id="PF08281">
    <property type="entry name" value="Sigma70_r4_2"/>
    <property type="match status" value="1"/>
</dbReference>
<feature type="region of interest" description="Disordered" evidence="6">
    <location>
        <begin position="1"/>
        <end position="22"/>
    </location>
</feature>
<proteinExistence type="inferred from homology"/>
<dbReference type="InterPro" id="IPR007627">
    <property type="entry name" value="RNA_pol_sigma70_r2"/>
</dbReference>
<dbReference type="CDD" id="cd06171">
    <property type="entry name" value="Sigma70_r4"/>
    <property type="match status" value="1"/>
</dbReference>
<feature type="domain" description="RNA polymerase sigma factor 70 region 4 type 2" evidence="8">
    <location>
        <begin position="128"/>
        <end position="178"/>
    </location>
</feature>
<dbReference type="PANTHER" id="PTHR43133:SF50">
    <property type="entry name" value="ECF RNA POLYMERASE SIGMA FACTOR SIGM"/>
    <property type="match status" value="1"/>
</dbReference>
<evidence type="ECO:0000256" key="2">
    <source>
        <dbReference type="ARBA" id="ARBA00023015"/>
    </source>
</evidence>
<comment type="similarity">
    <text evidence="1">Belongs to the sigma-70 factor family. ECF subfamily.</text>
</comment>
<dbReference type="Pfam" id="PF04542">
    <property type="entry name" value="Sigma70_r2"/>
    <property type="match status" value="1"/>
</dbReference>
<evidence type="ECO:0000259" key="8">
    <source>
        <dbReference type="Pfam" id="PF08281"/>
    </source>
</evidence>
<feature type="domain" description="RNA polymerase sigma-70 region 2" evidence="7">
    <location>
        <begin position="35"/>
        <end position="99"/>
    </location>
</feature>
<feature type="compositionally biased region" description="Polar residues" evidence="6">
    <location>
        <begin position="1"/>
        <end position="15"/>
    </location>
</feature>
<dbReference type="InterPro" id="IPR036388">
    <property type="entry name" value="WH-like_DNA-bd_sf"/>
</dbReference>
<reference evidence="9" key="1">
    <citation type="submission" date="2020-11" db="EMBL/GenBank/DDBJ databases">
        <title>Nocardioides cynanchi sp. nov., isolated from soil of rhizosphere of Cynanchum wilfordii.</title>
        <authorList>
            <person name="Lee J.-S."/>
            <person name="Suh M.K."/>
            <person name="Kim J.-S."/>
        </authorList>
    </citation>
    <scope>NUCLEOTIDE SEQUENCE</scope>
    <source>
        <strain evidence="9">KCTC 19276</strain>
    </source>
</reference>
<accession>A0A930VQA0</accession>
<evidence type="ECO:0000313" key="10">
    <source>
        <dbReference type="Proteomes" id="UP000660668"/>
    </source>
</evidence>
<dbReference type="SUPFAM" id="SSF88946">
    <property type="entry name" value="Sigma2 domain of RNA polymerase sigma factors"/>
    <property type="match status" value="1"/>
</dbReference>
<protein>
    <submittedName>
        <fullName evidence="9">SigE family RNA polymerase sigma factor</fullName>
    </submittedName>
</protein>